<reference evidence="3" key="1">
    <citation type="submission" date="2022-11" db="UniProtKB">
        <authorList>
            <consortium name="WormBaseParasite"/>
        </authorList>
    </citation>
    <scope>IDENTIFICATION</scope>
</reference>
<feature type="region of interest" description="Disordered" evidence="1">
    <location>
        <begin position="1"/>
        <end position="101"/>
    </location>
</feature>
<organism evidence="2 3">
    <name type="scientific">Plectus sambesii</name>
    <dbReference type="NCBI Taxonomy" id="2011161"/>
    <lineage>
        <taxon>Eukaryota</taxon>
        <taxon>Metazoa</taxon>
        <taxon>Ecdysozoa</taxon>
        <taxon>Nematoda</taxon>
        <taxon>Chromadorea</taxon>
        <taxon>Plectida</taxon>
        <taxon>Plectina</taxon>
        <taxon>Plectoidea</taxon>
        <taxon>Plectidae</taxon>
        <taxon>Plectus</taxon>
    </lineage>
</organism>
<dbReference type="WBParaSite" id="PSAMB.scaffold1910size26766.g15543.t1">
    <property type="protein sequence ID" value="PSAMB.scaffold1910size26766.g15543.t1"/>
    <property type="gene ID" value="PSAMB.scaffold1910size26766.g15543"/>
</dbReference>
<evidence type="ECO:0000313" key="3">
    <source>
        <dbReference type="WBParaSite" id="PSAMB.scaffold1910size26766.g15543.t1"/>
    </source>
</evidence>
<sequence>MASEVGSGFGRRMSDGHLLRRERASTTTADSGSSRNVGEVRQGAGGKEVSPLTPPPPRDISLSVRPTRTTDRPPAGRDRSASDLHLTRLPPTTYSERRASKDKVSLLGWRLEAATVVVVVAHASVDRLNYSVD</sequence>
<evidence type="ECO:0000313" key="2">
    <source>
        <dbReference type="Proteomes" id="UP000887566"/>
    </source>
</evidence>
<proteinExistence type="predicted"/>
<accession>A0A914VHQ9</accession>
<feature type="compositionally biased region" description="Basic and acidic residues" evidence="1">
    <location>
        <begin position="12"/>
        <end position="24"/>
    </location>
</feature>
<protein>
    <submittedName>
        <fullName evidence="3">Uncharacterized protein</fullName>
    </submittedName>
</protein>
<dbReference type="Proteomes" id="UP000887566">
    <property type="component" value="Unplaced"/>
</dbReference>
<feature type="compositionally biased region" description="Basic and acidic residues" evidence="1">
    <location>
        <begin position="68"/>
        <end position="86"/>
    </location>
</feature>
<feature type="compositionally biased region" description="Polar residues" evidence="1">
    <location>
        <begin position="25"/>
        <end position="36"/>
    </location>
</feature>
<evidence type="ECO:0000256" key="1">
    <source>
        <dbReference type="SAM" id="MobiDB-lite"/>
    </source>
</evidence>
<keyword evidence="2" id="KW-1185">Reference proteome</keyword>
<dbReference type="AlphaFoldDB" id="A0A914VHQ9"/>
<name>A0A914VHQ9_9BILA</name>